<reference evidence="3" key="1">
    <citation type="submission" date="2022-03" db="EMBL/GenBank/DDBJ databases">
        <authorList>
            <person name="Martin C."/>
        </authorList>
    </citation>
    <scope>NUCLEOTIDE SEQUENCE</scope>
</reference>
<evidence type="ECO:0000256" key="2">
    <source>
        <dbReference type="SAM" id="MobiDB-lite"/>
    </source>
</evidence>
<proteinExistence type="predicted"/>
<gene>
    <name evidence="3" type="ORF">OFUS_LOCUS1309</name>
</gene>
<feature type="compositionally biased region" description="Polar residues" evidence="2">
    <location>
        <begin position="699"/>
        <end position="724"/>
    </location>
</feature>
<protein>
    <submittedName>
        <fullName evidence="3">Uncharacterized protein</fullName>
    </submittedName>
</protein>
<dbReference type="Pfam" id="PF15676">
    <property type="entry name" value="S6OS1"/>
    <property type="match status" value="1"/>
</dbReference>
<feature type="region of interest" description="Disordered" evidence="2">
    <location>
        <begin position="256"/>
        <end position="311"/>
    </location>
</feature>
<name>A0A8J1UCY1_OWEFU</name>
<feature type="coiled-coil region" evidence="1">
    <location>
        <begin position="17"/>
        <end position="48"/>
    </location>
</feature>
<evidence type="ECO:0000256" key="1">
    <source>
        <dbReference type="SAM" id="Coils"/>
    </source>
</evidence>
<comment type="caution">
    <text evidence="3">The sequence shown here is derived from an EMBL/GenBank/DDBJ whole genome shotgun (WGS) entry which is preliminary data.</text>
</comment>
<dbReference type="EMBL" id="CAIIXF020000001">
    <property type="protein sequence ID" value="CAH1773757.1"/>
    <property type="molecule type" value="Genomic_DNA"/>
</dbReference>
<dbReference type="PANTHER" id="PTHR45615:SF63">
    <property type="entry name" value="CHROMOSOME UNDETERMINED SCAFFOLD_10, WHOLE GENOME SHOTGUN SEQUENCE"/>
    <property type="match status" value="1"/>
</dbReference>
<feature type="region of interest" description="Disordered" evidence="2">
    <location>
        <begin position="699"/>
        <end position="729"/>
    </location>
</feature>
<evidence type="ECO:0000313" key="4">
    <source>
        <dbReference type="Proteomes" id="UP000749559"/>
    </source>
</evidence>
<dbReference type="PANTHER" id="PTHR45615">
    <property type="entry name" value="MYOSIN HEAVY CHAIN, NON-MUSCLE"/>
    <property type="match status" value="1"/>
</dbReference>
<evidence type="ECO:0000313" key="3">
    <source>
        <dbReference type="EMBL" id="CAH1773757.1"/>
    </source>
</evidence>
<keyword evidence="1" id="KW-0175">Coiled coil</keyword>
<feature type="compositionally biased region" description="Basic and acidic residues" evidence="2">
    <location>
        <begin position="289"/>
        <end position="308"/>
    </location>
</feature>
<feature type="compositionally biased region" description="Polar residues" evidence="2">
    <location>
        <begin position="532"/>
        <end position="546"/>
    </location>
</feature>
<feature type="compositionally biased region" description="Low complexity" evidence="2">
    <location>
        <begin position="263"/>
        <end position="274"/>
    </location>
</feature>
<dbReference type="InterPro" id="IPR031380">
    <property type="entry name" value="SIX6OS1"/>
</dbReference>
<sequence>MASSSVHEFLTDEEGNLEQIINNLEFEVQQYMQLIEKEQQHIDVLQKDVEVKHREIDSFEKSTAEINEETKRLHKQFVWNRENCESLKKTTAVLSEHEDALNKKLGELVAKHEQEREGHEAVLSHYEQLWGKYQEKYESFDHCKELAEKKAELRRVERTIEEADERITDLTEQMNQLQTESESDDPLYENTNDFVVKVAELKVDITRLAQEEAKYEQNLAENEETIAELRNKQKRVLEELEQRAIEAAAIERQAELAKEQQEQAHQQQQENTQQIPKQIKPTNPQQTEGTKHNNQAEDDEAPTKESHKSTSMFITDKIQVTGAAVPVAQSTREATTVPKSCVVETIGPMETIVRRSVPPQIFIPPSPTIGTTRIERETVPNSPQPMIGLHVPQLRHTRMSQSQTNKSHGVTANQVPRQAKSVGIATLSTQPFRPRASPCIAPVAPVQHVPHVPPRPQSIPFSRPPYNPPSLGAHSILINPARISEPQADQSSASNVSIPSRSPMIQARSPMIQARSPMIQARSPMIQARSPMIQTRSPAPSPSTQMYVPYSQSQHHQTQQQKMEQPQQMQPQQMQQAKQIQQAQQMQQHYENQLQQQPPVEPTSQNEAIQPMETCDTEEPVTPGRPIPTTPGCEAAVTPGASPSSEFDLDRELEKVRMLAAGSPGFSFSSRPMFEGDHDMSSHGGESDQAMPTSFGIQSFFNMNSGQESPSHPQTSMPADSSGFNFMAGGDASSTQTGFNFGGEASNNNSQGFNFGVSSPSETSTSSQSMASIFGGAPTTSKHSAGFSIFGSGDMTAQSPQTPGEGFSFSFGGQITDSPEVKENSSGFKLF</sequence>
<keyword evidence="4" id="KW-1185">Reference proteome</keyword>
<feature type="region of interest" description="Disordered" evidence="2">
    <location>
        <begin position="531"/>
        <end position="648"/>
    </location>
</feature>
<organism evidence="3 4">
    <name type="scientific">Owenia fusiformis</name>
    <name type="common">Polychaete worm</name>
    <dbReference type="NCBI Taxonomy" id="6347"/>
    <lineage>
        <taxon>Eukaryota</taxon>
        <taxon>Metazoa</taxon>
        <taxon>Spiralia</taxon>
        <taxon>Lophotrochozoa</taxon>
        <taxon>Annelida</taxon>
        <taxon>Polychaeta</taxon>
        <taxon>Sedentaria</taxon>
        <taxon>Canalipalpata</taxon>
        <taxon>Sabellida</taxon>
        <taxon>Oweniida</taxon>
        <taxon>Oweniidae</taxon>
        <taxon>Owenia</taxon>
    </lineage>
</organism>
<accession>A0A8J1UCY1</accession>
<feature type="region of interest" description="Disordered" evidence="2">
    <location>
        <begin position="794"/>
        <end position="831"/>
    </location>
</feature>
<dbReference type="AlphaFoldDB" id="A0A8J1UCY1"/>
<dbReference type="OrthoDB" id="6022714at2759"/>
<feature type="compositionally biased region" description="Low complexity" evidence="2">
    <location>
        <begin position="551"/>
        <end position="588"/>
    </location>
</feature>
<feature type="compositionally biased region" description="Polar residues" evidence="2">
    <location>
        <begin position="589"/>
        <end position="608"/>
    </location>
</feature>
<dbReference type="Proteomes" id="UP000749559">
    <property type="component" value="Unassembled WGS sequence"/>
</dbReference>